<keyword evidence="14 18" id="KW-0067">ATP-binding</keyword>
<comment type="activity regulation">
    <text evidence="18">Feedback inhibited by histidine.</text>
</comment>
<dbReference type="Gene3D" id="3.30.70.120">
    <property type="match status" value="1"/>
</dbReference>
<evidence type="ECO:0000256" key="8">
    <source>
        <dbReference type="ARBA" id="ARBA00022490"/>
    </source>
</evidence>
<dbReference type="InterPro" id="IPR013820">
    <property type="entry name" value="ATP_PRibTrfase_cat"/>
</dbReference>
<evidence type="ECO:0000259" key="19">
    <source>
        <dbReference type="Pfam" id="PF01634"/>
    </source>
</evidence>
<evidence type="ECO:0000256" key="15">
    <source>
        <dbReference type="ARBA" id="ARBA00022842"/>
    </source>
</evidence>
<gene>
    <name evidence="18" type="primary">hisG</name>
    <name evidence="21" type="ORF">IAB12_02060</name>
</gene>
<feature type="domain" description="Histidine biosynthesis HisG C-terminal" evidence="20">
    <location>
        <begin position="207"/>
        <end position="279"/>
    </location>
</feature>
<dbReference type="FunFam" id="3.40.190.10:FF:000008">
    <property type="entry name" value="ATP phosphoribosyltransferase"/>
    <property type="match status" value="1"/>
</dbReference>
<keyword evidence="12 18" id="KW-0479">Metal-binding</keyword>
<keyword evidence="11 18" id="KW-0808">Transferase</keyword>
<comment type="pathway">
    <text evidence="4 18">Amino-acid biosynthesis; L-histidine biosynthesis; L-histidine from 5-phospho-alpha-D-ribose 1-diphosphate: step 1/9.</text>
</comment>
<comment type="similarity">
    <text evidence="5 18">Belongs to the ATP phosphoribosyltransferase family. Long subfamily.</text>
</comment>
<dbReference type="FunFam" id="3.30.70.120:FF:000002">
    <property type="entry name" value="ATP phosphoribosyltransferase"/>
    <property type="match status" value="1"/>
</dbReference>
<keyword evidence="9 18" id="KW-0028">Amino-acid biosynthesis</keyword>
<dbReference type="InterPro" id="IPR013115">
    <property type="entry name" value="HisG_C"/>
</dbReference>
<evidence type="ECO:0000256" key="16">
    <source>
        <dbReference type="ARBA" id="ARBA00023102"/>
    </source>
</evidence>
<evidence type="ECO:0000256" key="9">
    <source>
        <dbReference type="ARBA" id="ARBA00022605"/>
    </source>
</evidence>
<accession>A0A9D1TMS4</accession>
<comment type="cofactor">
    <cofactor evidence="2 18">
        <name>Mg(2+)</name>
        <dbReference type="ChEBI" id="CHEBI:18420"/>
    </cofactor>
</comment>
<evidence type="ECO:0000256" key="5">
    <source>
        <dbReference type="ARBA" id="ARBA00007955"/>
    </source>
</evidence>
<evidence type="ECO:0000259" key="20">
    <source>
        <dbReference type="Pfam" id="PF08029"/>
    </source>
</evidence>
<evidence type="ECO:0000256" key="14">
    <source>
        <dbReference type="ARBA" id="ARBA00022840"/>
    </source>
</evidence>
<sequence>MERISIALQKSGRLSEKSLDMIRKCGIDFYADDRVLKAEARNFPLSFLFVRDDDIPRYVSEGIVDIGIVGKNELDESGYELEVVRDLGFASCRLSIASPVDFPYEGIKSLEGKTIATSYPRILKKILAENEVNAKIEVLQGSVEIAPSIKVSDAICDLVSTGVTLKMNGLKEDESIYRSSAVLVSKKGFEDPALTRLLSRLDAVMLARKKKYVLFNLPKDKIEEAALIIGGMKSPTVTPLFNPQWVSVQAVVSEDDFWSVFESLRTLGAEGIIVLDIEKMTE</sequence>
<dbReference type="Gene3D" id="3.40.190.10">
    <property type="entry name" value="Periplasmic binding protein-like II"/>
    <property type="match status" value="2"/>
</dbReference>
<dbReference type="SUPFAM" id="SSF53850">
    <property type="entry name" value="Periplasmic binding protein-like II"/>
    <property type="match status" value="1"/>
</dbReference>
<evidence type="ECO:0000313" key="21">
    <source>
        <dbReference type="EMBL" id="HIV98548.1"/>
    </source>
</evidence>
<keyword evidence="15 18" id="KW-0460">Magnesium</keyword>
<evidence type="ECO:0000256" key="7">
    <source>
        <dbReference type="ARBA" id="ARBA00020998"/>
    </source>
</evidence>
<dbReference type="NCBIfam" id="TIGR03455">
    <property type="entry name" value="HisG_C-term"/>
    <property type="match status" value="1"/>
</dbReference>
<dbReference type="Proteomes" id="UP000823936">
    <property type="component" value="Unassembled WGS sequence"/>
</dbReference>
<evidence type="ECO:0000256" key="17">
    <source>
        <dbReference type="ARBA" id="ARBA00024861"/>
    </source>
</evidence>
<dbReference type="PANTHER" id="PTHR21403:SF8">
    <property type="entry name" value="ATP PHOSPHORIBOSYLTRANSFERASE"/>
    <property type="match status" value="1"/>
</dbReference>
<dbReference type="Pfam" id="PF08029">
    <property type="entry name" value="HisG_C"/>
    <property type="match status" value="1"/>
</dbReference>
<evidence type="ECO:0000256" key="3">
    <source>
        <dbReference type="ARBA" id="ARBA00004496"/>
    </source>
</evidence>
<dbReference type="GO" id="GO:0000105">
    <property type="term" value="P:L-histidine biosynthetic process"/>
    <property type="evidence" value="ECO:0007669"/>
    <property type="project" value="UniProtKB-UniRule"/>
</dbReference>
<keyword evidence="13 18" id="KW-0547">Nucleotide-binding</keyword>
<organism evidence="21 22">
    <name type="scientific">Candidatus Ornithospirochaeta avicola</name>
    <dbReference type="NCBI Taxonomy" id="2840896"/>
    <lineage>
        <taxon>Bacteria</taxon>
        <taxon>Pseudomonadati</taxon>
        <taxon>Spirochaetota</taxon>
        <taxon>Spirochaetia</taxon>
        <taxon>Spirochaetales</taxon>
        <taxon>Spirochaetaceae</taxon>
        <taxon>Spirochaetaceae incertae sedis</taxon>
        <taxon>Candidatus Ornithospirochaeta</taxon>
    </lineage>
</organism>
<dbReference type="GO" id="GO:0005524">
    <property type="term" value="F:ATP binding"/>
    <property type="evidence" value="ECO:0007669"/>
    <property type="project" value="UniProtKB-KW"/>
</dbReference>
<keyword evidence="10 18" id="KW-0328">Glycosyltransferase</keyword>
<dbReference type="InterPro" id="IPR015867">
    <property type="entry name" value="N-reg_PII/ATP_PRibTrfase_C"/>
</dbReference>
<keyword evidence="16 18" id="KW-0368">Histidine biosynthesis</keyword>
<dbReference type="EMBL" id="DXHU01000006">
    <property type="protein sequence ID" value="HIV98548.1"/>
    <property type="molecule type" value="Genomic_DNA"/>
</dbReference>
<comment type="function">
    <text evidence="17 18">Catalyzes the condensation of ATP and 5-phosphoribose 1-diphosphate to form N'-(5'-phosphoribosyl)-ATP (PR-ATP). Has a crucial role in the pathway because the rate of histidine biosynthesis seems to be controlled primarily by regulation of HisG enzymatic activity.</text>
</comment>
<evidence type="ECO:0000256" key="18">
    <source>
        <dbReference type="HAMAP-Rule" id="MF_00079"/>
    </source>
</evidence>
<protein>
    <recommendedName>
        <fullName evidence="7 18">ATP phosphoribosyltransferase</fullName>
        <shortName evidence="18">ATP-PRT</shortName>
        <shortName evidence="18">ATP-PRTase</shortName>
        <ecNumber evidence="6 18">2.4.2.17</ecNumber>
    </recommendedName>
</protein>
<dbReference type="SUPFAM" id="SSF54913">
    <property type="entry name" value="GlnB-like"/>
    <property type="match status" value="1"/>
</dbReference>
<dbReference type="EC" id="2.4.2.17" evidence="6 18"/>
<dbReference type="InterPro" id="IPR011322">
    <property type="entry name" value="N-reg_PII-like_a/b"/>
</dbReference>
<dbReference type="NCBIfam" id="TIGR00070">
    <property type="entry name" value="hisG"/>
    <property type="match status" value="1"/>
</dbReference>
<dbReference type="PANTHER" id="PTHR21403">
    <property type="entry name" value="ATP PHOSPHORIBOSYLTRANSFERASE ATP-PRTASE"/>
    <property type="match status" value="1"/>
</dbReference>
<name>A0A9D1TMS4_9SPIO</name>
<evidence type="ECO:0000313" key="22">
    <source>
        <dbReference type="Proteomes" id="UP000823936"/>
    </source>
</evidence>
<evidence type="ECO:0000256" key="4">
    <source>
        <dbReference type="ARBA" id="ARBA00004667"/>
    </source>
</evidence>
<evidence type="ECO:0000256" key="2">
    <source>
        <dbReference type="ARBA" id="ARBA00001946"/>
    </source>
</evidence>
<evidence type="ECO:0000256" key="6">
    <source>
        <dbReference type="ARBA" id="ARBA00011946"/>
    </source>
</evidence>
<reference evidence="21" key="2">
    <citation type="submission" date="2021-04" db="EMBL/GenBank/DDBJ databases">
        <authorList>
            <person name="Gilroy R."/>
        </authorList>
    </citation>
    <scope>NUCLEOTIDE SEQUENCE</scope>
    <source>
        <strain evidence="21">Gambia11-129</strain>
    </source>
</reference>
<dbReference type="InterPro" id="IPR001348">
    <property type="entry name" value="ATP_PRibTrfase_HisG"/>
</dbReference>
<evidence type="ECO:0000256" key="1">
    <source>
        <dbReference type="ARBA" id="ARBA00000915"/>
    </source>
</evidence>
<comment type="caution">
    <text evidence="21">The sequence shown here is derived from an EMBL/GenBank/DDBJ whole genome shotgun (WGS) entry which is preliminary data.</text>
</comment>
<dbReference type="HAMAP" id="MF_00079">
    <property type="entry name" value="HisG_Long"/>
    <property type="match status" value="1"/>
</dbReference>
<evidence type="ECO:0000256" key="11">
    <source>
        <dbReference type="ARBA" id="ARBA00022679"/>
    </source>
</evidence>
<dbReference type="AlphaFoldDB" id="A0A9D1TMS4"/>
<dbReference type="InterPro" id="IPR020621">
    <property type="entry name" value="ATP-PRT_HisG_long"/>
</dbReference>
<dbReference type="GO" id="GO:0000287">
    <property type="term" value="F:magnesium ion binding"/>
    <property type="evidence" value="ECO:0007669"/>
    <property type="project" value="UniProtKB-UniRule"/>
</dbReference>
<comment type="catalytic activity">
    <reaction evidence="1 18">
        <text>1-(5-phospho-beta-D-ribosyl)-ATP + diphosphate = 5-phospho-alpha-D-ribose 1-diphosphate + ATP</text>
        <dbReference type="Rhea" id="RHEA:18473"/>
        <dbReference type="ChEBI" id="CHEBI:30616"/>
        <dbReference type="ChEBI" id="CHEBI:33019"/>
        <dbReference type="ChEBI" id="CHEBI:58017"/>
        <dbReference type="ChEBI" id="CHEBI:73183"/>
        <dbReference type="EC" id="2.4.2.17"/>
    </reaction>
</comment>
<dbReference type="GO" id="GO:0005737">
    <property type="term" value="C:cytoplasm"/>
    <property type="evidence" value="ECO:0007669"/>
    <property type="project" value="UniProtKB-SubCell"/>
</dbReference>
<proteinExistence type="inferred from homology"/>
<evidence type="ECO:0000256" key="10">
    <source>
        <dbReference type="ARBA" id="ARBA00022676"/>
    </source>
</evidence>
<reference evidence="21" key="1">
    <citation type="journal article" date="2021" name="PeerJ">
        <title>Extensive microbial diversity within the chicken gut microbiome revealed by metagenomics and culture.</title>
        <authorList>
            <person name="Gilroy R."/>
            <person name="Ravi A."/>
            <person name="Getino M."/>
            <person name="Pursley I."/>
            <person name="Horton D.L."/>
            <person name="Alikhan N.F."/>
            <person name="Baker D."/>
            <person name="Gharbi K."/>
            <person name="Hall N."/>
            <person name="Watson M."/>
            <person name="Adriaenssens E.M."/>
            <person name="Foster-Nyarko E."/>
            <person name="Jarju S."/>
            <person name="Secka A."/>
            <person name="Antonio M."/>
            <person name="Oren A."/>
            <person name="Chaudhuri R.R."/>
            <person name="La Ragione R."/>
            <person name="Hildebrand F."/>
            <person name="Pallen M.J."/>
        </authorList>
    </citation>
    <scope>NUCLEOTIDE SEQUENCE</scope>
    <source>
        <strain evidence="21">Gambia11-129</strain>
    </source>
</reference>
<evidence type="ECO:0000256" key="13">
    <source>
        <dbReference type="ARBA" id="ARBA00022741"/>
    </source>
</evidence>
<dbReference type="GO" id="GO:0003879">
    <property type="term" value="F:ATP phosphoribosyltransferase activity"/>
    <property type="evidence" value="ECO:0007669"/>
    <property type="project" value="UniProtKB-UniRule"/>
</dbReference>
<dbReference type="Pfam" id="PF01634">
    <property type="entry name" value="HisG"/>
    <property type="match status" value="1"/>
</dbReference>
<comment type="subcellular location">
    <subcellularLocation>
        <location evidence="3 18">Cytoplasm</location>
    </subcellularLocation>
</comment>
<keyword evidence="8 18" id="KW-0963">Cytoplasm</keyword>
<feature type="domain" description="ATP phosphoribosyltransferase catalytic" evidence="19">
    <location>
        <begin position="51"/>
        <end position="201"/>
    </location>
</feature>
<evidence type="ECO:0000256" key="12">
    <source>
        <dbReference type="ARBA" id="ARBA00022723"/>
    </source>
</evidence>